<dbReference type="EMBL" id="FOPP01000004">
    <property type="protein sequence ID" value="SFH02576.1"/>
    <property type="molecule type" value="Genomic_DNA"/>
</dbReference>
<dbReference type="FunFam" id="3.30.360.10:FF:000005">
    <property type="entry name" value="Homoserine dehydrogenase"/>
    <property type="match status" value="1"/>
</dbReference>
<dbReference type="Pfam" id="PF00742">
    <property type="entry name" value="Homoserine_dh"/>
    <property type="match status" value="1"/>
</dbReference>
<dbReference type="GO" id="GO:0050661">
    <property type="term" value="F:NADP binding"/>
    <property type="evidence" value="ECO:0007669"/>
    <property type="project" value="InterPro"/>
</dbReference>
<dbReference type="InterPro" id="IPR001342">
    <property type="entry name" value="HDH_cat"/>
</dbReference>
<keyword evidence="8 10" id="KW-0560">Oxidoreductase</keyword>
<name>A0A1I2WQC6_9SPHI</name>
<sequence>MSKKLKIGLFGFGVVGQGLNDIIRSQSLNLEVVKIAIKNPDKERTLPASLFTTSHDEILDNPEINTIVELIDDADAAFKIVKKALSNGKNVVSANKKMIATHLQELVKLQAEHGTSLLYEGAVCGSIPIIRNLEEYYDNELLHGISGIFNGSSNYILSKIFNEGLAYQTALKQAQDLGFAETDPILDVGGYDPKFKLTIATAHAYGLFINPDHILNVGIQNLSDNDIQYAKEKNYKIKLVPTARKISTKQVVTFVLPKFVKADDFLYNVENEYNGVTVQAAFADKQFFFGKGAGGHPTGAAVLSDIAALRYDYRYEYKKYNQQNGLIHTDKVNIEVYLRYIHEYTVDKLQVENIVERFSRNDYKYVIGSVSLKNLIANKDLLIQKDVFIAQTGKLNYSEDMIKSIAEEGVLLN</sequence>
<dbReference type="STRING" id="414048.SAMN04489864_104166"/>
<dbReference type="Gene3D" id="3.30.70.260">
    <property type="match status" value="1"/>
</dbReference>
<dbReference type="AlphaFoldDB" id="A0A1I2WQC6"/>
<dbReference type="UniPathway" id="UPA00050">
    <property type="reaction ID" value="UER00063"/>
</dbReference>
<dbReference type="PANTHER" id="PTHR43331">
    <property type="entry name" value="HOMOSERINE DEHYDROGENASE"/>
    <property type="match status" value="1"/>
</dbReference>
<dbReference type="RefSeq" id="WP_090993117.1">
    <property type="nucleotide sequence ID" value="NZ_FOPP01000004.1"/>
</dbReference>
<protein>
    <recommendedName>
        <fullName evidence="5 10">Homoserine dehydrogenase</fullName>
        <ecNumber evidence="4 10">1.1.1.3</ecNumber>
    </recommendedName>
</protein>
<comment type="similarity">
    <text evidence="3 11">Belongs to the homoserine dehydrogenase family.</text>
</comment>
<keyword evidence="9 10" id="KW-0486">Methionine biosynthesis</keyword>
<evidence type="ECO:0000256" key="10">
    <source>
        <dbReference type="RuleBase" id="RU000579"/>
    </source>
</evidence>
<dbReference type="GO" id="GO:0009088">
    <property type="term" value="P:threonine biosynthetic process"/>
    <property type="evidence" value="ECO:0007669"/>
    <property type="project" value="UniProtKB-UniPathway"/>
</dbReference>
<dbReference type="SUPFAM" id="SSF55347">
    <property type="entry name" value="Glyceraldehyde-3-phosphate dehydrogenase-like, C-terminal domain"/>
    <property type="match status" value="1"/>
</dbReference>
<dbReference type="GO" id="GO:0009086">
    <property type="term" value="P:methionine biosynthetic process"/>
    <property type="evidence" value="ECO:0007669"/>
    <property type="project" value="UniProtKB-KW"/>
</dbReference>
<dbReference type="GO" id="GO:0004412">
    <property type="term" value="F:homoserine dehydrogenase activity"/>
    <property type="evidence" value="ECO:0007669"/>
    <property type="project" value="UniProtKB-EC"/>
</dbReference>
<dbReference type="InterPro" id="IPR019811">
    <property type="entry name" value="HDH_CS"/>
</dbReference>
<comment type="pathway">
    <text evidence="1 10">Amino-acid biosynthesis; L-threonine biosynthesis; L-threonine from L-aspartate: step 3/5.</text>
</comment>
<keyword evidence="7 10" id="KW-0791">Threonine biosynthesis</keyword>
<dbReference type="UniPathway" id="UPA00051">
    <property type="reaction ID" value="UER00465"/>
</dbReference>
<dbReference type="InterPro" id="IPR036291">
    <property type="entry name" value="NAD(P)-bd_dom_sf"/>
</dbReference>
<evidence type="ECO:0000256" key="6">
    <source>
        <dbReference type="ARBA" id="ARBA00022605"/>
    </source>
</evidence>
<dbReference type="Gene3D" id="3.40.50.720">
    <property type="entry name" value="NAD(P)-binding Rossmann-like Domain"/>
    <property type="match status" value="1"/>
</dbReference>
<evidence type="ECO:0000313" key="14">
    <source>
        <dbReference type="EMBL" id="SFH02576.1"/>
    </source>
</evidence>
<dbReference type="PROSITE" id="PS01042">
    <property type="entry name" value="HOMOSER_DHGENASE"/>
    <property type="match status" value="1"/>
</dbReference>
<evidence type="ECO:0000256" key="4">
    <source>
        <dbReference type="ARBA" id="ARBA00013213"/>
    </source>
</evidence>
<feature type="domain" description="Homoserine dehydrogenase catalytic" evidence="12">
    <location>
        <begin position="128"/>
        <end position="306"/>
    </location>
</feature>
<dbReference type="InterPro" id="IPR005106">
    <property type="entry name" value="Asp/hSer_DH_NAD-bd"/>
</dbReference>
<comment type="catalytic activity">
    <reaction evidence="10">
        <text>L-homoserine + NADP(+) = L-aspartate 4-semialdehyde + NADPH + H(+)</text>
        <dbReference type="Rhea" id="RHEA:15761"/>
        <dbReference type="ChEBI" id="CHEBI:15378"/>
        <dbReference type="ChEBI" id="CHEBI:57476"/>
        <dbReference type="ChEBI" id="CHEBI:57783"/>
        <dbReference type="ChEBI" id="CHEBI:58349"/>
        <dbReference type="ChEBI" id="CHEBI:537519"/>
        <dbReference type="EC" id="1.1.1.3"/>
    </reaction>
</comment>
<dbReference type="OrthoDB" id="9808167at2"/>
<reference evidence="14 15" key="1">
    <citation type="submission" date="2016-10" db="EMBL/GenBank/DDBJ databases">
        <authorList>
            <person name="de Groot N.N."/>
        </authorList>
    </citation>
    <scope>NUCLEOTIDE SEQUENCE [LARGE SCALE GENOMIC DNA]</scope>
    <source>
        <strain evidence="14 15">DSM 18684</strain>
    </source>
</reference>
<evidence type="ECO:0000256" key="9">
    <source>
        <dbReference type="ARBA" id="ARBA00023167"/>
    </source>
</evidence>
<keyword evidence="6 10" id="KW-0028">Amino-acid biosynthesis</keyword>
<dbReference type="SUPFAM" id="SSF51735">
    <property type="entry name" value="NAD(P)-binding Rossmann-fold domains"/>
    <property type="match status" value="1"/>
</dbReference>
<dbReference type="PANTHER" id="PTHR43331:SF1">
    <property type="entry name" value="HOMOSERINE DEHYDROGENASE"/>
    <property type="match status" value="1"/>
</dbReference>
<comment type="pathway">
    <text evidence="2 10">Amino-acid biosynthesis; L-methionine biosynthesis via de novo pathway; L-homoserine from L-aspartate: step 3/3.</text>
</comment>
<evidence type="ECO:0000259" key="12">
    <source>
        <dbReference type="Pfam" id="PF00742"/>
    </source>
</evidence>
<evidence type="ECO:0000259" key="13">
    <source>
        <dbReference type="Pfam" id="PF03447"/>
    </source>
</evidence>
<evidence type="ECO:0000256" key="8">
    <source>
        <dbReference type="ARBA" id="ARBA00023002"/>
    </source>
</evidence>
<dbReference type="EC" id="1.1.1.3" evidence="4 10"/>
<keyword evidence="10" id="KW-0521">NADP</keyword>
<evidence type="ECO:0000256" key="3">
    <source>
        <dbReference type="ARBA" id="ARBA00006753"/>
    </source>
</evidence>
<keyword evidence="15" id="KW-1185">Reference proteome</keyword>
<proteinExistence type="inferred from homology"/>
<evidence type="ECO:0000256" key="7">
    <source>
        <dbReference type="ARBA" id="ARBA00022697"/>
    </source>
</evidence>
<dbReference type="NCBIfam" id="NF004976">
    <property type="entry name" value="PRK06349.1"/>
    <property type="match status" value="1"/>
</dbReference>
<evidence type="ECO:0000256" key="1">
    <source>
        <dbReference type="ARBA" id="ARBA00005056"/>
    </source>
</evidence>
<gene>
    <name evidence="14" type="ORF">SAMN04489864_104166</name>
</gene>
<evidence type="ECO:0000313" key="15">
    <source>
        <dbReference type="Proteomes" id="UP000199666"/>
    </source>
</evidence>
<feature type="domain" description="Aspartate/homoserine dehydrogenase NAD-binding" evidence="13">
    <location>
        <begin position="11"/>
        <end position="120"/>
    </location>
</feature>
<dbReference type="Proteomes" id="UP000199666">
    <property type="component" value="Unassembled WGS sequence"/>
</dbReference>
<evidence type="ECO:0000256" key="11">
    <source>
        <dbReference type="RuleBase" id="RU004171"/>
    </source>
</evidence>
<dbReference type="Gene3D" id="3.30.360.10">
    <property type="entry name" value="Dihydrodipicolinate Reductase, domain 2"/>
    <property type="match status" value="1"/>
</dbReference>
<accession>A0A1I2WQC6</accession>
<organism evidence="14 15">
    <name type="scientific">Pedobacter insulae</name>
    <dbReference type="NCBI Taxonomy" id="414048"/>
    <lineage>
        <taxon>Bacteria</taxon>
        <taxon>Pseudomonadati</taxon>
        <taxon>Bacteroidota</taxon>
        <taxon>Sphingobacteriia</taxon>
        <taxon>Sphingobacteriales</taxon>
        <taxon>Sphingobacteriaceae</taxon>
        <taxon>Pedobacter</taxon>
    </lineage>
</organism>
<dbReference type="Pfam" id="PF03447">
    <property type="entry name" value="NAD_binding_3"/>
    <property type="match status" value="1"/>
</dbReference>
<evidence type="ECO:0000256" key="2">
    <source>
        <dbReference type="ARBA" id="ARBA00005062"/>
    </source>
</evidence>
<evidence type="ECO:0000256" key="5">
    <source>
        <dbReference type="ARBA" id="ARBA00013376"/>
    </source>
</evidence>